<keyword evidence="4" id="KW-1185">Reference proteome</keyword>
<keyword evidence="1" id="KW-0472">Membrane</keyword>
<evidence type="ECO:0000256" key="1">
    <source>
        <dbReference type="SAM" id="Phobius"/>
    </source>
</evidence>
<dbReference type="InterPro" id="IPR011333">
    <property type="entry name" value="SKP1/BTB/POZ_sf"/>
</dbReference>
<keyword evidence="1" id="KW-0812">Transmembrane</keyword>
<comment type="caution">
    <text evidence="3">The sequence shown here is derived from an EMBL/GenBank/DDBJ whole genome shotgun (WGS) entry which is preliminary data.</text>
</comment>
<feature type="transmembrane region" description="Helical" evidence="1">
    <location>
        <begin position="273"/>
        <end position="293"/>
    </location>
</feature>
<keyword evidence="1" id="KW-1133">Transmembrane helix</keyword>
<proteinExistence type="predicted"/>
<dbReference type="SMART" id="SM00875">
    <property type="entry name" value="BACK"/>
    <property type="match status" value="1"/>
</dbReference>
<dbReference type="OrthoDB" id="45365at2759"/>
<feature type="domain" description="BACK" evidence="2">
    <location>
        <begin position="715"/>
        <end position="827"/>
    </location>
</feature>
<dbReference type="InterPro" id="IPR011705">
    <property type="entry name" value="BACK"/>
</dbReference>
<dbReference type="EMBL" id="LNIX01000019">
    <property type="protein sequence ID" value="OXA44667.1"/>
    <property type="molecule type" value="Genomic_DNA"/>
</dbReference>
<accession>A0A226DJ04</accession>
<reference evidence="3 4" key="1">
    <citation type="submission" date="2015-12" db="EMBL/GenBank/DDBJ databases">
        <title>The genome of Folsomia candida.</title>
        <authorList>
            <person name="Faddeeva A."/>
            <person name="Derks M.F."/>
            <person name="Anvar Y."/>
            <person name="Smit S."/>
            <person name="Van Straalen N."/>
            <person name="Roelofs D."/>
        </authorList>
    </citation>
    <scope>NUCLEOTIDE SEQUENCE [LARGE SCALE GENOMIC DNA]</scope>
    <source>
        <strain evidence="3 4">VU population</strain>
        <tissue evidence="3">Whole body</tissue>
    </source>
</reference>
<evidence type="ECO:0000313" key="3">
    <source>
        <dbReference type="EMBL" id="OXA44667.1"/>
    </source>
</evidence>
<dbReference type="Gene3D" id="3.30.710.10">
    <property type="entry name" value="Potassium Channel Kv1.1, Chain A"/>
    <property type="match status" value="1"/>
</dbReference>
<gene>
    <name evidence="3" type="ORF">Fcan01_20719</name>
</gene>
<dbReference type="AlphaFoldDB" id="A0A226DJ04"/>
<dbReference type="Proteomes" id="UP000198287">
    <property type="component" value="Unassembled WGS sequence"/>
</dbReference>
<dbReference type="PANTHER" id="PTHR45774">
    <property type="entry name" value="BTB/POZ DOMAIN-CONTAINING"/>
    <property type="match status" value="1"/>
</dbReference>
<name>A0A226DJ04_FOLCA</name>
<sequence>MSSSNYHPISSYRPGVLVRLVNSQNPSNVYSLIRWKLPPNLILPPLKFRPNCKNVYLYTTSYQRPHHLTNIISAYTPVIHPRPKSAINLRYEQLVLSHFYVFLISSYPQSYYKQGNALDDEVMRNFVNFFAIIFLPEKDNKLNRESYTICLYSTQLIFPLLSHFRCFIDSGLDISWSKLKLARKWKKIDPFESDFRFLLLESIFNYYNDTFDSELDDISPEAEFQMDLPLELLTGGINGWAVVVVDSKPFQFMSCYTPPELSFRFYYKPFQPAVWFAVMGCVLLLSGLSHFYLSKRYGKMATSFNSGFYFVATLLKDPASIPDVLKREKVFNFVVIPWTYTTIVLTSAYLGLVITRLNSPPGGEPIATWEEAVCLEKVRGHLAIMNTSTLPSIHEWMLLHSNISLPSADPCFNFLSPVIGPFDETKLDYNHIVLYKFVYSIFVFWSKANFLSLRIQTIFSAIVQNGIRFIALTPANRSFTTKELLSKVLEEVLLCGKTLLVATRQELDVVAERWHKTKFHFGTEPLITSTTVWAFETYGEDIIVKGFKRIFESGIYTWLEKQSIEGEYLTLGKDLVYYIVDPGGTAWRVSLHLSPPSLRRCVHEWISRTKNKLTMCDSGGNARISTTGNGEVQGPKWEWITSHDQRLKNLLLSGFQSDLTLVLGQKGLKYFYTGKSQVEMIDALELMQLATEYEVSGLRDNCATILIGDLSVESVLPLFQSGMLYAHGDLIQSTLKFICKNAKAVLQREEFTKLRQECLIEIIQQDSLKVLNEMVVFEAVHRWGVAECKRKNLDPTVVENLKSCLAKPLNYVRFSLMDPSEFALNVITKKILSTEESMELLASFLIPQRRSNLLPPGQFLSNPRNFICGETTVTRSIVGNNRSISDAHSGGNANGSETIMIRASENVLLKSISIPKKILQSKGPYVDYFYDLVEATLTISNGSDAACKLDNKIDTTLDNDLLKICLKPPYQVYKHDGWTGLRVTLSGQVGYSRASFDLKRRTNMSIHNEVFPENTCNRVVTNYGSFKTHRGFLNVEIKRPELCGPHLSYGFIEELELTAF</sequence>
<dbReference type="Gene3D" id="1.25.40.420">
    <property type="match status" value="1"/>
</dbReference>
<evidence type="ECO:0000259" key="2">
    <source>
        <dbReference type="SMART" id="SM00875"/>
    </source>
</evidence>
<protein>
    <submittedName>
        <fullName evidence="3">BTB/POZ domain-containing protein 2</fullName>
    </submittedName>
</protein>
<organism evidence="3 4">
    <name type="scientific">Folsomia candida</name>
    <name type="common">Springtail</name>
    <dbReference type="NCBI Taxonomy" id="158441"/>
    <lineage>
        <taxon>Eukaryota</taxon>
        <taxon>Metazoa</taxon>
        <taxon>Ecdysozoa</taxon>
        <taxon>Arthropoda</taxon>
        <taxon>Hexapoda</taxon>
        <taxon>Collembola</taxon>
        <taxon>Entomobryomorpha</taxon>
        <taxon>Isotomoidea</taxon>
        <taxon>Isotomidae</taxon>
        <taxon>Proisotominae</taxon>
        <taxon>Folsomia</taxon>
    </lineage>
</organism>
<evidence type="ECO:0000313" key="4">
    <source>
        <dbReference type="Proteomes" id="UP000198287"/>
    </source>
</evidence>
<dbReference type="Pfam" id="PF07707">
    <property type="entry name" value="BACK"/>
    <property type="match status" value="1"/>
</dbReference>
<feature type="transmembrane region" description="Helical" evidence="1">
    <location>
        <begin position="330"/>
        <end position="352"/>
    </location>
</feature>
<dbReference type="PANTHER" id="PTHR45774:SF3">
    <property type="entry name" value="BTB (POZ) DOMAIN-CONTAINING 2B-RELATED"/>
    <property type="match status" value="1"/>
</dbReference>